<proteinExistence type="predicted"/>
<dbReference type="EMBL" id="GEDG01027313">
    <property type="protein sequence ID" value="JAP13925.1"/>
    <property type="molecule type" value="Transcribed_RNA"/>
</dbReference>
<accession>A0A0V0H0L3</accession>
<protein>
    <submittedName>
        <fullName evidence="1">Putative ovule protein</fullName>
    </submittedName>
</protein>
<sequence>MILSLNLALNLRTMQMPLTFKMNTHEGFGFSIGKKKLHRACMSHTLQTLPFPFFNLTISRDLNIIQHKPKITLSTSAI</sequence>
<organism evidence="1">
    <name type="scientific">Solanum chacoense</name>
    <name type="common">Chaco potato</name>
    <dbReference type="NCBI Taxonomy" id="4108"/>
    <lineage>
        <taxon>Eukaryota</taxon>
        <taxon>Viridiplantae</taxon>
        <taxon>Streptophyta</taxon>
        <taxon>Embryophyta</taxon>
        <taxon>Tracheophyta</taxon>
        <taxon>Spermatophyta</taxon>
        <taxon>Magnoliopsida</taxon>
        <taxon>eudicotyledons</taxon>
        <taxon>Gunneridae</taxon>
        <taxon>Pentapetalae</taxon>
        <taxon>asterids</taxon>
        <taxon>lamiids</taxon>
        <taxon>Solanales</taxon>
        <taxon>Solanaceae</taxon>
        <taxon>Solanoideae</taxon>
        <taxon>Solaneae</taxon>
        <taxon>Solanum</taxon>
    </lineage>
</organism>
<name>A0A0V0H0L3_SOLCH</name>
<dbReference type="AlphaFoldDB" id="A0A0V0H0L3"/>
<evidence type="ECO:0000313" key="1">
    <source>
        <dbReference type="EMBL" id="JAP13925.1"/>
    </source>
</evidence>
<reference evidence="1" key="1">
    <citation type="submission" date="2015-12" db="EMBL/GenBank/DDBJ databases">
        <title>Gene expression during late stages of embryo sac development: a critical building block for successful pollen-pistil interactions.</title>
        <authorList>
            <person name="Liu Y."/>
            <person name="Joly V."/>
            <person name="Sabar M."/>
            <person name="Matton D.P."/>
        </authorList>
    </citation>
    <scope>NUCLEOTIDE SEQUENCE</scope>
</reference>